<keyword evidence="5" id="KW-0408">Iron</keyword>
<sequence length="512" mass="57856">MTIIHSEFLPPHLYYAFPTTWLFTIIILISATAAVSYMGAVVIYRLYFHPLSHIPGPRLAAATHLYNFYYNGICSGRLYLQIEKLHRIYGPVIRISPAEIHLSDPENYDRIYRDGNGYAKPHSFYNTFLRGSLKVFTKPQLGTCQAKHANAAPPLFSPKHAPELESIIQAKAGTLERRIRTRLRNVGKINLHYAFRAMSVDIVTQYASDGKGYGFLGREDFGKEYFVLARQVARFVWAFQQFPTLMGLLVRVVPVRGVRELTRLLEQNGTRKGCFNPTLLEVDAVGGQDNEEGRSAIGYSKADVYDALAVVSHMAGNPLTITAYNTVVNKEVYRMLKTELTTAFPDPKSEPTFAELEKLPFLTAVIKEGFRLSYGMLGRLPRVIPEPGAEFNGYRVPAGSLVSMSSWVMHRNEELFPEPDEFDPSRWLGTRASSKNLEQYLVMFSKGSGQCMGLPLAYCEMYIALARLFRHFNDLTIEPRGQEDPGYDDFFTPYHRPGKEIFCFAGSGCDQL</sequence>
<proteinExistence type="inferred from homology"/>
<dbReference type="InterPro" id="IPR001128">
    <property type="entry name" value="Cyt_P450"/>
</dbReference>
<dbReference type="SUPFAM" id="SSF48264">
    <property type="entry name" value="Cytochrome P450"/>
    <property type="match status" value="1"/>
</dbReference>
<comment type="cofactor">
    <cofactor evidence="1">
        <name>heme</name>
        <dbReference type="ChEBI" id="CHEBI:30413"/>
    </cofactor>
</comment>
<dbReference type="CDD" id="cd11062">
    <property type="entry name" value="CYP58-like"/>
    <property type="match status" value="1"/>
</dbReference>
<dbReference type="Proteomes" id="UP000002039">
    <property type="component" value="Unassembled WGS sequence"/>
</dbReference>
<gene>
    <name evidence="7" type="ORF">BDCG_00636</name>
</gene>
<evidence type="ECO:0000256" key="2">
    <source>
        <dbReference type="ARBA" id="ARBA00010617"/>
    </source>
</evidence>
<evidence type="ECO:0000256" key="4">
    <source>
        <dbReference type="ARBA" id="ARBA00023002"/>
    </source>
</evidence>
<accession>A0ABP2EKW6</accession>
<keyword evidence="6" id="KW-0472">Membrane</keyword>
<evidence type="ECO:0000313" key="9">
    <source>
        <dbReference type="Proteomes" id="UP000002039"/>
    </source>
</evidence>
<reference evidence="7" key="1">
    <citation type="submission" date="2009-02" db="EMBL/GenBank/DDBJ databases">
        <title>The Genome Sequence of Blastomyces dermatitidis strain ER-3.</title>
        <authorList>
            <consortium name="The Broad Institute Genome Sequencing Platform"/>
            <consortium name="Broad Institute Microbial Sequencing Center."/>
            <person name="Champion M."/>
            <person name="Cuomo C."/>
            <person name="Ma L.-J."/>
            <person name="Henn M.R."/>
            <person name="Klein B."/>
            <person name="Goldman B."/>
            <person name="Young S."/>
            <person name="Kodira C.D."/>
            <person name="Zeng Q."/>
            <person name="Koehrsen M."/>
            <person name="Alvarado L."/>
            <person name="Berlin A.M."/>
            <person name="Heiman D.I."/>
            <person name="Hepburn T.A."/>
            <person name="Saif S."/>
            <person name="Shea T.D."/>
            <person name="Shenoy N."/>
            <person name="Sykes S."/>
            <person name="Galagan J."/>
            <person name="Nusbaum C."/>
            <person name="Birren B."/>
        </authorList>
    </citation>
    <scope>NUCLEOTIDE SEQUENCE</scope>
    <source>
        <strain evidence="7">ER-3</strain>
    </source>
</reference>
<keyword evidence="3" id="KW-0479">Metal-binding</keyword>
<evidence type="ECO:0000313" key="7">
    <source>
        <dbReference type="EMBL" id="EEQ83831.1"/>
    </source>
</evidence>
<evidence type="ECO:0000256" key="5">
    <source>
        <dbReference type="ARBA" id="ARBA00023004"/>
    </source>
</evidence>
<dbReference type="RefSeq" id="XP_045279238.1">
    <property type="nucleotide sequence ID" value="XM_045416144.1"/>
</dbReference>
<keyword evidence="4" id="KW-0560">Oxidoreductase</keyword>
<keyword evidence="9" id="KW-1185">Reference proteome</keyword>
<dbReference type="RefSeq" id="XP_045271942.1">
    <property type="nucleotide sequence ID" value="XM_045416143.1"/>
</dbReference>
<organism evidence="7 9">
    <name type="scientific">Ajellomyces dermatitidis (strain ER-3 / ATCC MYA-2586)</name>
    <name type="common">Blastomyces dermatitidis</name>
    <dbReference type="NCBI Taxonomy" id="559297"/>
    <lineage>
        <taxon>Eukaryota</taxon>
        <taxon>Fungi</taxon>
        <taxon>Dikarya</taxon>
        <taxon>Ascomycota</taxon>
        <taxon>Pezizomycotina</taxon>
        <taxon>Eurotiomycetes</taxon>
        <taxon>Eurotiomycetidae</taxon>
        <taxon>Onygenales</taxon>
        <taxon>Ajellomycetaceae</taxon>
        <taxon>Blastomyces</taxon>
    </lineage>
</organism>
<dbReference type="Gene3D" id="1.10.630.10">
    <property type="entry name" value="Cytochrome P450"/>
    <property type="match status" value="1"/>
</dbReference>
<dbReference type="EMBL" id="EQ999973">
    <property type="protein sequence ID" value="OAS99510.1"/>
    <property type="molecule type" value="Genomic_DNA"/>
</dbReference>
<dbReference type="Pfam" id="PF00067">
    <property type="entry name" value="p450"/>
    <property type="match status" value="1"/>
</dbReference>
<name>A0ABP2EKW6_AJEDR</name>
<dbReference type="GeneID" id="69023368"/>
<evidence type="ECO:0000313" key="8">
    <source>
        <dbReference type="EMBL" id="OAS99510.1"/>
    </source>
</evidence>
<evidence type="ECO:0000256" key="1">
    <source>
        <dbReference type="ARBA" id="ARBA00001971"/>
    </source>
</evidence>
<dbReference type="PANTHER" id="PTHR24305">
    <property type="entry name" value="CYTOCHROME P450"/>
    <property type="match status" value="1"/>
</dbReference>
<comment type="similarity">
    <text evidence="2">Belongs to the cytochrome P450 family.</text>
</comment>
<dbReference type="EMBL" id="EQ999973">
    <property type="protein sequence ID" value="EEQ83831.1"/>
    <property type="molecule type" value="Genomic_DNA"/>
</dbReference>
<keyword evidence="6" id="KW-0812">Transmembrane</keyword>
<reference evidence="9" key="2">
    <citation type="journal article" date="2015" name="PLoS Genet.">
        <title>The dynamic genome and transcriptome of the human fungal pathogen Blastomyces and close relative Emmonsia.</title>
        <authorList>
            <person name="Munoz J.F."/>
            <person name="Gauthier G.M."/>
            <person name="Desjardins C.A."/>
            <person name="Gallo J.E."/>
            <person name="Holder J."/>
            <person name="Sullivan T.D."/>
            <person name="Marty A.J."/>
            <person name="Carmen J.C."/>
            <person name="Chen Z."/>
            <person name="Ding L."/>
            <person name="Gujja S."/>
            <person name="Magrini V."/>
            <person name="Misas E."/>
            <person name="Mitreva M."/>
            <person name="Priest M."/>
            <person name="Saif S."/>
            <person name="Whiston E.A."/>
            <person name="Young S."/>
            <person name="Zeng Q."/>
            <person name="Goldman W.E."/>
            <person name="Mardis E.R."/>
            <person name="Taylor J.W."/>
            <person name="McEwen J.G."/>
            <person name="Clay O.K."/>
            <person name="Klein B.S."/>
            <person name="Cuomo C.A."/>
        </authorList>
    </citation>
    <scope>NUCLEOTIDE SEQUENCE [LARGE SCALE GENOMIC DNA]</scope>
    <source>
        <strain evidence="9">ER-3 / ATCC MYA-2586</strain>
    </source>
</reference>
<dbReference type="InterPro" id="IPR002403">
    <property type="entry name" value="Cyt_P450_E_grp-IV"/>
</dbReference>
<dbReference type="PANTHER" id="PTHR24305:SF152">
    <property type="entry name" value="P450, PUTATIVE (EUROFUNG)-RELATED"/>
    <property type="match status" value="1"/>
</dbReference>
<dbReference type="InterPro" id="IPR050121">
    <property type="entry name" value="Cytochrome_P450_monoxygenase"/>
</dbReference>
<protein>
    <submittedName>
        <fullName evidence="7 8">Benzoate 4-monooxygenase cytochrome P450</fullName>
    </submittedName>
</protein>
<evidence type="ECO:0000256" key="6">
    <source>
        <dbReference type="SAM" id="Phobius"/>
    </source>
</evidence>
<feature type="transmembrane region" description="Helical" evidence="6">
    <location>
        <begin position="20"/>
        <end position="48"/>
    </location>
</feature>
<keyword evidence="6" id="KW-1133">Transmembrane helix</keyword>
<evidence type="ECO:0000256" key="3">
    <source>
        <dbReference type="ARBA" id="ARBA00022723"/>
    </source>
</evidence>
<dbReference type="PRINTS" id="PR00465">
    <property type="entry name" value="EP450IV"/>
</dbReference>
<dbReference type="InterPro" id="IPR036396">
    <property type="entry name" value="Cyt_P450_sf"/>
</dbReference>